<protein>
    <submittedName>
        <fullName evidence="2">Uncharacterized protein</fullName>
    </submittedName>
</protein>
<feature type="compositionally biased region" description="Basic and acidic residues" evidence="1">
    <location>
        <begin position="35"/>
        <end position="68"/>
    </location>
</feature>
<comment type="caution">
    <text evidence="2">The sequence shown here is derived from an EMBL/GenBank/DDBJ whole genome shotgun (WGS) entry which is preliminary data.</text>
</comment>
<proteinExistence type="predicted"/>
<keyword evidence="3" id="KW-1185">Reference proteome</keyword>
<name>A0A565C303_9BRAS</name>
<organism evidence="2 3">
    <name type="scientific">Arabis nemorensis</name>
    <dbReference type="NCBI Taxonomy" id="586526"/>
    <lineage>
        <taxon>Eukaryota</taxon>
        <taxon>Viridiplantae</taxon>
        <taxon>Streptophyta</taxon>
        <taxon>Embryophyta</taxon>
        <taxon>Tracheophyta</taxon>
        <taxon>Spermatophyta</taxon>
        <taxon>Magnoliopsida</taxon>
        <taxon>eudicotyledons</taxon>
        <taxon>Gunneridae</taxon>
        <taxon>Pentapetalae</taxon>
        <taxon>rosids</taxon>
        <taxon>malvids</taxon>
        <taxon>Brassicales</taxon>
        <taxon>Brassicaceae</taxon>
        <taxon>Arabideae</taxon>
        <taxon>Arabis</taxon>
    </lineage>
</organism>
<feature type="region of interest" description="Disordered" evidence="1">
    <location>
        <begin position="35"/>
        <end position="147"/>
    </location>
</feature>
<feature type="compositionally biased region" description="Basic and acidic residues" evidence="1">
    <location>
        <begin position="79"/>
        <end position="115"/>
    </location>
</feature>
<evidence type="ECO:0000313" key="3">
    <source>
        <dbReference type="Proteomes" id="UP000489600"/>
    </source>
</evidence>
<evidence type="ECO:0000256" key="1">
    <source>
        <dbReference type="SAM" id="MobiDB-lite"/>
    </source>
</evidence>
<gene>
    <name evidence="2" type="ORF">ANE_LOCUS18382</name>
</gene>
<dbReference type="Proteomes" id="UP000489600">
    <property type="component" value="Unassembled WGS sequence"/>
</dbReference>
<sequence length="147" mass="16119">MGYWKSKVVPTMKKLFEKKKAPVEEKPREVVEEVVKTEEPAKVEETKPVEVTTGEKEIEIVEEKKEEVTPAPVPVPAAMEEKKPAVEEEKKAPVEEKKPAVEEKKPAVEEVKKDVVTAAPVAETPSTKAPVTSPAVESAKAPETPKA</sequence>
<dbReference type="EMBL" id="CABITT030000006">
    <property type="protein sequence ID" value="VVB07938.1"/>
    <property type="molecule type" value="Genomic_DNA"/>
</dbReference>
<reference evidence="2" key="1">
    <citation type="submission" date="2019-07" db="EMBL/GenBank/DDBJ databases">
        <authorList>
            <person name="Dittberner H."/>
        </authorList>
    </citation>
    <scope>NUCLEOTIDE SEQUENCE [LARGE SCALE GENOMIC DNA]</scope>
</reference>
<evidence type="ECO:0000313" key="2">
    <source>
        <dbReference type="EMBL" id="VVB07938.1"/>
    </source>
</evidence>
<dbReference type="AlphaFoldDB" id="A0A565C303"/>
<accession>A0A565C303</accession>